<dbReference type="GO" id="GO:0051301">
    <property type="term" value="P:cell division"/>
    <property type="evidence" value="ECO:0007669"/>
    <property type="project" value="UniProtKB-KW"/>
</dbReference>
<feature type="binding site" evidence="15">
    <location>
        <position position="150"/>
    </location>
    <ligand>
        <name>UDP-N-acetyl-alpha-D-muramoyl-L-alanyl-D-glutamate</name>
        <dbReference type="ChEBI" id="CHEBI:83900"/>
    </ligand>
</feature>
<feature type="domain" description="Mur ligase central" evidence="19">
    <location>
        <begin position="107"/>
        <end position="313"/>
    </location>
</feature>
<evidence type="ECO:0000256" key="12">
    <source>
        <dbReference type="ARBA" id="ARBA00075482"/>
    </source>
</evidence>
<evidence type="ECO:0000313" key="20">
    <source>
        <dbReference type="EMBL" id="RLL45234.1"/>
    </source>
</evidence>
<dbReference type="GO" id="GO:0000287">
    <property type="term" value="F:magnesium ion binding"/>
    <property type="evidence" value="ECO:0007669"/>
    <property type="project" value="UniProtKB-UniRule"/>
</dbReference>
<keyword evidence="5 15" id="KW-0573">Peptidoglycan synthesis</keyword>
<evidence type="ECO:0000256" key="16">
    <source>
        <dbReference type="RuleBase" id="RU004135"/>
    </source>
</evidence>
<evidence type="ECO:0000256" key="5">
    <source>
        <dbReference type="ARBA" id="ARBA00022984"/>
    </source>
</evidence>
<dbReference type="GO" id="GO:0005524">
    <property type="term" value="F:ATP binding"/>
    <property type="evidence" value="ECO:0007669"/>
    <property type="project" value="UniProtKB-UniRule"/>
</dbReference>
<evidence type="ECO:0000256" key="10">
    <source>
        <dbReference type="ARBA" id="ARBA00066633"/>
    </source>
</evidence>
<protein>
    <recommendedName>
        <fullName evidence="11 15">UDP-N-acetylmuramoyl-L-alanyl-D-glutamate--2,6-diaminopimelate ligase</fullName>
        <ecNumber evidence="10 15">6.3.2.13</ecNumber>
    </recommendedName>
    <alternativeName>
        <fullName evidence="12 15">Meso-A2pm-adding enzyme</fullName>
    </alternativeName>
    <alternativeName>
        <fullName evidence="13 15">Meso-diaminopimelate-adding enzyme</fullName>
    </alternativeName>
    <alternativeName>
        <fullName evidence="14 15">UDP-MurNAc-L-Ala-D-Glu:meso-diaminopimelate ligase</fullName>
    </alternativeName>
    <alternativeName>
        <fullName evidence="15">UDP-MurNAc-tripeptide synthetase</fullName>
    </alternativeName>
    <alternativeName>
        <fullName evidence="15">UDP-N-acetylmuramyl-tripeptide synthetase</fullName>
    </alternativeName>
</protein>
<dbReference type="SUPFAM" id="SSF53244">
    <property type="entry name" value="MurD-like peptide ligases, peptide-binding domain"/>
    <property type="match status" value="1"/>
</dbReference>
<keyword evidence="7 15" id="KW-0961">Cell wall biogenesis/degradation</keyword>
<evidence type="ECO:0000256" key="1">
    <source>
        <dbReference type="ARBA" id="ARBA00004752"/>
    </source>
</evidence>
<comment type="caution">
    <text evidence="15">Lacks conserved residue(s) required for the propagation of feature annotation.</text>
</comment>
<keyword evidence="21" id="KW-1185">Reference proteome</keyword>
<evidence type="ECO:0000256" key="4">
    <source>
        <dbReference type="ARBA" id="ARBA00022960"/>
    </source>
</evidence>
<dbReference type="NCBIfam" id="NF001124">
    <property type="entry name" value="PRK00139.1-2"/>
    <property type="match status" value="1"/>
</dbReference>
<gene>
    <name evidence="15" type="primary">murE</name>
    <name evidence="20" type="ORF">D8M04_10270</name>
</gene>
<dbReference type="OrthoDB" id="9800958at2"/>
<dbReference type="PANTHER" id="PTHR23135:SF4">
    <property type="entry name" value="UDP-N-ACETYLMURAMOYL-L-ALANYL-D-GLUTAMATE--2,6-DIAMINOPIMELATE LIGASE MURE HOMOLOG, CHLOROPLASTIC"/>
    <property type="match status" value="1"/>
</dbReference>
<dbReference type="InterPro" id="IPR036615">
    <property type="entry name" value="Mur_ligase_C_dom_sf"/>
</dbReference>
<dbReference type="GO" id="GO:0008360">
    <property type="term" value="P:regulation of cell shape"/>
    <property type="evidence" value="ECO:0007669"/>
    <property type="project" value="UniProtKB-KW"/>
</dbReference>
<comment type="function">
    <text evidence="9 15">Catalyzes the addition of meso-diaminopimelic acid to the nucleotide precursor UDP-N-acetylmuramoyl-L-alanyl-D-glutamate (UMAG) in the biosynthesis of bacterial cell-wall peptidoglycan.</text>
</comment>
<feature type="domain" description="Mur ligase N-terminal catalytic" evidence="17">
    <location>
        <begin position="24"/>
        <end position="95"/>
    </location>
</feature>
<dbReference type="SUPFAM" id="SSF53623">
    <property type="entry name" value="MurD-like peptide ligases, catalytic domain"/>
    <property type="match status" value="1"/>
</dbReference>
<dbReference type="InterPro" id="IPR035911">
    <property type="entry name" value="MurE/MurF_N"/>
</dbReference>
<comment type="subcellular location">
    <subcellularLocation>
        <location evidence="15 16">Cytoplasm</location>
    </subcellularLocation>
</comment>
<keyword evidence="4 15" id="KW-0133">Cell shape</keyword>
<feature type="binding site" evidence="15">
    <location>
        <position position="384"/>
    </location>
    <ligand>
        <name>meso-2,6-diaminopimelate</name>
        <dbReference type="ChEBI" id="CHEBI:57791"/>
    </ligand>
</feature>
<comment type="caution">
    <text evidence="20">The sequence shown here is derived from an EMBL/GenBank/DDBJ whole genome shotgun (WGS) entry which is preliminary data.</text>
</comment>
<dbReference type="GO" id="GO:0008765">
    <property type="term" value="F:UDP-N-acetylmuramoylalanyl-D-glutamate-2,6-diaminopimelate ligase activity"/>
    <property type="evidence" value="ECO:0007669"/>
    <property type="project" value="UniProtKB-UniRule"/>
</dbReference>
<dbReference type="Pfam" id="PF08245">
    <property type="entry name" value="Mur_ligase_M"/>
    <property type="match status" value="1"/>
</dbReference>
<feature type="binding site" evidence="15">
    <location>
        <position position="178"/>
    </location>
    <ligand>
        <name>UDP-N-acetyl-alpha-D-muramoyl-L-alanyl-D-glutamate</name>
        <dbReference type="ChEBI" id="CHEBI:83900"/>
    </ligand>
</feature>
<keyword evidence="3 15" id="KW-0132">Cell division</keyword>
<keyword evidence="6 15" id="KW-0131">Cell cycle</keyword>
<keyword evidence="15" id="KW-0460">Magnesium</keyword>
<dbReference type="InterPro" id="IPR005761">
    <property type="entry name" value="UDP-N-AcMur-Glu-dNH2Pim_ligase"/>
</dbReference>
<proteinExistence type="inferred from homology"/>
<evidence type="ECO:0000256" key="11">
    <source>
        <dbReference type="ARBA" id="ARBA00072883"/>
    </source>
</evidence>
<comment type="similarity">
    <text evidence="2 15">Belongs to the MurCDEF family. MurE subfamily.</text>
</comment>
<evidence type="ECO:0000256" key="7">
    <source>
        <dbReference type="ARBA" id="ARBA00023316"/>
    </source>
</evidence>
<evidence type="ECO:0000256" key="13">
    <source>
        <dbReference type="ARBA" id="ARBA00076158"/>
    </source>
</evidence>
<dbReference type="GO" id="GO:0005737">
    <property type="term" value="C:cytoplasm"/>
    <property type="evidence" value="ECO:0007669"/>
    <property type="project" value="UniProtKB-SubCell"/>
</dbReference>
<comment type="pathway">
    <text evidence="1 15 16">Cell wall biogenesis; peptidoglycan biosynthesis.</text>
</comment>
<evidence type="ECO:0000256" key="8">
    <source>
        <dbReference type="ARBA" id="ARBA00050251"/>
    </source>
</evidence>
<accession>A0A498DE34</accession>
<comment type="PTM">
    <text evidence="15">Carboxylation is probably crucial for Mg(2+) binding and, consequently, for the gamma-phosphate positioning of ATP.</text>
</comment>
<feature type="modified residue" description="N6-carboxylysine" evidence="15">
    <location>
        <position position="218"/>
    </location>
</feature>
<keyword evidence="15" id="KW-0963">Cytoplasm</keyword>
<dbReference type="FunFam" id="3.90.190.20:FF:000006">
    <property type="entry name" value="UDP-N-acetylmuramoyl-L-alanyl-D-glutamate--2,6-diaminopimelate ligase"/>
    <property type="match status" value="1"/>
</dbReference>
<evidence type="ECO:0000256" key="9">
    <source>
        <dbReference type="ARBA" id="ARBA00056782"/>
    </source>
</evidence>
<dbReference type="InterPro" id="IPR000713">
    <property type="entry name" value="Mur_ligase_N"/>
</dbReference>
<dbReference type="NCBIfam" id="NF001126">
    <property type="entry name" value="PRK00139.1-4"/>
    <property type="match status" value="1"/>
</dbReference>
<evidence type="ECO:0000313" key="21">
    <source>
        <dbReference type="Proteomes" id="UP000270219"/>
    </source>
</evidence>
<dbReference type="GO" id="GO:0071555">
    <property type="term" value="P:cell wall organization"/>
    <property type="evidence" value="ECO:0007669"/>
    <property type="project" value="UniProtKB-KW"/>
</dbReference>
<dbReference type="Gene3D" id="3.40.1390.10">
    <property type="entry name" value="MurE/MurF, N-terminal domain"/>
    <property type="match status" value="1"/>
</dbReference>
<feature type="binding site" evidence="15">
    <location>
        <begin position="151"/>
        <end position="152"/>
    </location>
    <ligand>
        <name>UDP-N-acetyl-alpha-D-muramoyl-L-alanyl-D-glutamate</name>
        <dbReference type="ChEBI" id="CHEBI:83900"/>
    </ligand>
</feature>
<keyword evidence="15" id="KW-0067">ATP-binding</keyword>
<evidence type="ECO:0000259" key="19">
    <source>
        <dbReference type="Pfam" id="PF08245"/>
    </source>
</evidence>
<dbReference type="EMBL" id="RCHR01000003">
    <property type="protein sequence ID" value="RLL45234.1"/>
    <property type="molecule type" value="Genomic_DNA"/>
</dbReference>
<feature type="binding site" evidence="15">
    <location>
        <begin position="109"/>
        <end position="115"/>
    </location>
    <ligand>
        <name>ATP</name>
        <dbReference type="ChEBI" id="CHEBI:30616"/>
    </ligand>
</feature>
<dbReference type="RefSeq" id="WP_121522821.1">
    <property type="nucleotide sequence ID" value="NZ_RCHR01000003.1"/>
</dbReference>
<feature type="binding site" evidence="15">
    <location>
        <position position="186"/>
    </location>
    <ligand>
        <name>UDP-N-acetyl-alpha-D-muramoyl-L-alanyl-D-glutamate</name>
        <dbReference type="ChEBI" id="CHEBI:83900"/>
    </ligand>
</feature>
<comment type="catalytic activity">
    <reaction evidence="8 15">
        <text>UDP-N-acetyl-alpha-D-muramoyl-L-alanyl-D-glutamate + meso-2,6-diaminopimelate + ATP = UDP-N-acetyl-alpha-D-muramoyl-L-alanyl-gamma-D-glutamyl-meso-2,6-diaminopimelate + ADP + phosphate + H(+)</text>
        <dbReference type="Rhea" id="RHEA:23676"/>
        <dbReference type="ChEBI" id="CHEBI:15378"/>
        <dbReference type="ChEBI" id="CHEBI:30616"/>
        <dbReference type="ChEBI" id="CHEBI:43474"/>
        <dbReference type="ChEBI" id="CHEBI:57791"/>
        <dbReference type="ChEBI" id="CHEBI:83900"/>
        <dbReference type="ChEBI" id="CHEBI:83905"/>
        <dbReference type="ChEBI" id="CHEBI:456216"/>
        <dbReference type="EC" id="6.3.2.13"/>
    </reaction>
</comment>
<feature type="binding site" evidence="15">
    <location>
        <position position="463"/>
    </location>
    <ligand>
        <name>meso-2,6-diaminopimelate</name>
        <dbReference type="ChEBI" id="CHEBI:57791"/>
    </ligand>
</feature>
<dbReference type="Gene3D" id="3.40.1190.10">
    <property type="entry name" value="Mur-like, catalytic domain"/>
    <property type="match status" value="1"/>
</dbReference>
<dbReference type="NCBIfam" id="TIGR01085">
    <property type="entry name" value="murE"/>
    <property type="match status" value="1"/>
</dbReference>
<reference evidence="20 21" key="1">
    <citation type="submission" date="2018-10" db="EMBL/GenBank/DDBJ databases">
        <title>Oceanobacillus sp. YLB-02 draft genome.</title>
        <authorList>
            <person name="Yu L."/>
        </authorList>
    </citation>
    <scope>NUCLEOTIDE SEQUENCE [LARGE SCALE GENOMIC DNA]</scope>
    <source>
        <strain evidence="20 21">YLB-02</strain>
    </source>
</reference>
<evidence type="ECO:0000256" key="6">
    <source>
        <dbReference type="ARBA" id="ARBA00023306"/>
    </source>
</evidence>
<evidence type="ECO:0000259" key="18">
    <source>
        <dbReference type="Pfam" id="PF02875"/>
    </source>
</evidence>
<keyword evidence="15 20" id="KW-0436">Ligase</keyword>
<feature type="domain" description="Mur ligase C-terminal" evidence="18">
    <location>
        <begin position="335"/>
        <end position="461"/>
    </location>
</feature>
<dbReference type="AlphaFoldDB" id="A0A498DE34"/>
<dbReference type="InterPro" id="IPR013221">
    <property type="entry name" value="Mur_ligase_cen"/>
</dbReference>
<sequence>MKIQELLKSIPFHQTTALLSDTVVTGIEVDSRLVRDGNIFVCIEGFTTDGHNYIQDAELNGAAAIISQKKVTANIPVIIVNDTNRALAMLASKFYQYPSNEVTLIGVTGTNGKTTVTYLLERIFQIAKKKTGVIGTIQMKIGEDTYPVENTTPNALELQKSLRKMVDEKVEHVLMEVSSHALDLGRVYGTDYDIAVFTNLSQDHLDYHSTLEDYLQAKSLLFSQLGNSYNKGKPRYAIVNQDDKATTLLKKVTAQPVLTYGCKNKADVEAKNIHIGASGTSFLLVTPIGDIDINSKLRGMFNVYNMLAAAACAIASNISLSNIKLALESMEGVSGRFEVVEEELPYTVIVDYAHTPDSLENVLQTIKEFSENKIYVVVGCGGDRDRTKRPLMANIAVSYADYAFFTSDNPRTEEPYRILEEMVDGLKKQTAYEVILDRKEAIYKAIHQAEQGDVVLIAGKGHETYQQIGLTKHYFDDREVAKQAIKSRE</sequence>
<feature type="binding site" evidence="15">
    <location>
        <position position="31"/>
    </location>
    <ligand>
        <name>UDP-N-acetyl-alpha-D-muramoyl-L-alanyl-D-glutamate</name>
        <dbReference type="ChEBI" id="CHEBI:83900"/>
    </ligand>
</feature>
<evidence type="ECO:0000256" key="3">
    <source>
        <dbReference type="ARBA" id="ARBA00022618"/>
    </source>
</evidence>
<comment type="cofactor">
    <cofactor evidence="15">
        <name>Mg(2+)</name>
        <dbReference type="ChEBI" id="CHEBI:18420"/>
    </cofactor>
</comment>
<dbReference type="PANTHER" id="PTHR23135">
    <property type="entry name" value="MUR LIGASE FAMILY MEMBER"/>
    <property type="match status" value="1"/>
</dbReference>
<dbReference type="Proteomes" id="UP000270219">
    <property type="component" value="Unassembled WGS sequence"/>
</dbReference>
<dbReference type="Gene3D" id="3.90.190.20">
    <property type="entry name" value="Mur ligase, C-terminal domain"/>
    <property type="match status" value="1"/>
</dbReference>
<evidence type="ECO:0000256" key="2">
    <source>
        <dbReference type="ARBA" id="ARBA00005898"/>
    </source>
</evidence>
<feature type="binding site" evidence="15">
    <location>
        <begin position="408"/>
        <end position="411"/>
    </location>
    <ligand>
        <name>meso-2,6-diaminopimelate</name>
        <dbReference type="ChEBI" id="CHEBI:57791"/>
    </ligand>
</feature>
<dbReference type="InterPro" id="IPR004101">
    <property type="entry name" value="Mur_ligase_C"/>
</dbReference>
<dbReference type="Pfam" id="PF01225">
    <property type="entry name" value="Mur_ligase"/>
    <property type="match status" value="1"/>
</dbReference>
<evidence type="ECO:0000256" key="14">
    <source>
        <dbReference type="ARBA" id="ARBA00081560"/>
    </source>
</evidence>
<dbReference type="SUPFAM" id="SSF63418">
    <property type="entry name" value="MurE/MurF N-terminal domain"/>
    <property type="match status" value="1"/>
</dbReference>
<dbReference type="Pfam" id="PF02875">
    <property type="entry name" value="Mur_ligase_C"/>
    <property type="match status" value="1"/>
</dbReference>
<dbReference type="UniPathway" id="UPA00219"/>
<name>A0A498DE34_9BACI</name>
<evidence type="ECO:0000256" key="15">
    <source>
        <dbReference type="HAMAP-Rule" id="MF_00208"/>
    </source>
</evidence>
<dbReference type="InterPro" id="IPR036565">
    <property type="entry name" value="Mur-like_cat_sf"/>
</dbReference>
<dbReference type="HAMAP" id="MF_00208">
    <property type="entry name" value="MurE"/>
    <property type="match status" value="1"/>
</dbReference>
<feature type="binding site" evidence="15">
    <location>
        <position position="459"/>
    </location>
    <ligand>
        <name>meso-2,6-diaminopimelate</name>
        <dbReference type="ChEBI" id="CHEBI:57791"/>
    </ligand>
</feature>
<keyword evidence="15" id="KW-0547">Nucleotide-binding</keyword>
<dbReference type="GO" id="GO:0009252">
    <property type="term" value="P:peptidoglycan biosynthetic process"/>
    <property type="evidence" value="ECO:0007669"/>
    <property type="project" value="UniProtKB-UniRule"/>
</dbReference>
<dbReference type="EC" id="6.3.2.13" evidence="10 15"/>
<organism evidence="20 21">
    <name type="scientific">Oceanobacillus piezotolerans</name>
    <dbReference type="NCBI Taxonomy" id="2448030"/>
    <lineage>
        <taxon>Bacteria</taxon>
        <taxon>Bacillati</taxon>
        <taxon>Bacillota</taxon>
        <taxon>Bacilli</taxon>
        <taxon>Bacillales</taxon>
        <taxon>Bacillaceae</taxon>
        <taxon>Oceanobacillus</taxon>
    </lineage>
</organism>
<evidence type="ECO:0000259" key="17">
    <source>
        <dbReference type="Pfam" id="PF01225"/>
    </source>
</evidence>
<feature type="short sequence motif" description="Meso-diaminopimelate recognition motif" evidence="15">
    <location>
        <begin position="408"/>
        <end position="411"/>
    </location>
</feature>